<keyword evidence="3" id="KW-1185">Reference proteome</keyword>
<dbReference type="RefSeq" id="WP_282333509.1">
    <property type="nucleotide sequence ID" value="NZ_JASBRG010000003.1"/>
</dbReference>
<dbReference type="Pfam" id="PF19918">
    <property type="entry name" value="bpX2"/>
    <property type="match status" value="1"/>
</dbReference>
<dbReference type="Proteomes" id="UP001226434">
    <property type="component" value="Unassembled WGS sequence"/>
</dbReference>
<organism evidence="2 3">
    <name type="scientific">Pinibacter soli</name>
    <dbReference type="NCBI Taxonomy" id="3044211"/>
    <lineage>
        <taxon>Bacteria</taxon>
        <taxon>Pseudomonadati</taxon>
        <taxon>Bacteroidota</taxon>
        <taxon>Chitinophagia</taxon>
        <taxon>Chitinophagales</taxon>
        <taxon>Chitinophagaceae</taxon>
        <taxon>Pinibacter</taxon>
    </lineage>
</organism>
<evidence type="ECO:0000313" key="3">
    <source>
        <dbReference type="Proteomes" id="UP001226434"/>
    </source>
</evidence>
<dbReference type="InterPro" id="IPR045552">
    <property type="entry name" value="bpX2"/>
</dbReference>
<comment type="caution">
    <text evidence="2">The sequence shown here is derived from an EMBL/GenBank/DDBJ whole genome shotgun (WGS) entry which is preliminary data.</text>
</comment>
<protein>
    <recommendedName>
        <fullName evidence="1">MoxR-vWA-beta-propeller ternary system domain-containing protein</fullName>
    </recommendedName>
</protein>
<gene>
    <name evidence="2" type="ORF">QJ048_06405</name>
</gene>
<evidence type="ECO:0000313" key="2">
    <source>
        <dbReference type="EMBL" id="MDI3319396.1"/>
    </source>
</evidence>
<reference evidence="2 3" key="1">
    <citation type="submission" date="2023-05" db="EMBL/GenBank/DDBJ databases">
        <title>Genome sequence of Pinibacter sp. MAH-24.</title>
        <authorList>
            <person name="Huq M.A."/>
        </authorList>
    </citation>
    <scope>NUCLEOTIDE SEQUENCE [LARGE SCALE GENOMIC DNA]</scope>
    <source>
        <strain evidence="2 3">MAH-24</strain>
    </source>
</reference>
<evidence type="ECO:0000259" key="1">
    <source>
        <dbReference type="Pfam" id="PF19918"/>
    </source>
</evidence>
<accession>A0ABT6RA97</accession>
<feature type="domain" description="MoxR-vWA-beta-propeller ternary system" evidence="1">
    <location>
        <begin position="15"/>
        <end position="240"/>
    </location>
</feature>
<sequence>MAKNATDNLTFFVLVNADEKECLGGIRDWLNLSVGFEGNDIWVKGFDYAQINSLEIKSIPFKSIFYTNGDSRKLFPQGSLLPQRAIPALLWTPMERALPVTLPSLNHNYFGIKDKAAISLERSETEREAVAMYVYMDELWNYIETAPAIRLQALQWVIVDHDHAFIIGKPLLPVHGEVYWRQNDFFIPAGYDFDLPGTTDFINTKINIDGSKWIVWNADGSYFTIDKEMLSLLSLSSFRLSLNSFK</sequence>
<proteinExistence type="predicted"/>
<name>A0ABT6RA97_9BACT</name>
<dbReference type="EMBL" id="JASBRG010000003">
    <property type="protein sequence ID" value="MDI3319396.1"/>
    <property type="molecule type" value="Genomic_DNA"/>
</dbReference>